<feature type="transmembrane region" description="Helical" evidence="12">
    <location>
        <begin position="98"/>
        <end position="117"/>
    </location>
</feature>
<evidence type="ECO:0000256" key="6">
    <source>
        <dbReference type="ARBA" id="ARBA00022692"/>
    </source>
</evidence>
<comment type="subcellular location">
    <subcellularLocation>
        <location evidence="1">Cell membrane</location>
        <topology evidence="1">Multi-pass membrane protein</topology>
    </subcellularLocation>
</comment>
<keyword evidence="4" id="KW-0050">Antiport</keyword>
<comment type="caution">
    <text evidence="14">The sequence shown here is derived from an EMBL/GenBank/DDBJ whole genome shotgun (WGS) entry which is preliminary data.</text>
</comment>
<reference evidence="15" key="1">
    <citation type="submission" date="2018-02" db="EMBL/GenBank/DDBJ databases">
        <authorList>
            <person name="Moore K."/>
            <person name="Momper L."/>
        </authorList>
    </citation>
    <scope>NUCLEOTIDE SEQUENCE [LARGE SCALE GENOMIC DNA]</scope>
    <source>
        <strain evidence="15">ULC18</strain>
    </source>
</reference>
<evidence type="ECO:0000313" key="15">
    <source>
        <dbReference type="Proteomes" id="UP000239576"/>
    </source>
</evidence>
<dbReference type="EMBL" id="PVWK01000097">
    <property type="protein sequence ID" value="PSB27242.1"/>
    <property type="molecule type" value="Genomic_DNA"/>
</dbReference>
<dbReference type="Pfam" id="PF00999">
    <property type="entry name" value="Na_H_Exchanger"/>
    <property type="match status" value="1"/>
</dbReference>
<reference evidence="14 15" key="2">
    <citation type="submission" date="2018-03" db="EMBL/GenBank/DDBJ databases">
        <title>The ancient ancestry and fast evolution of plastids.</title>
        <authorList>
            <person name="Moore K.R."/>
            <person name="Magnabosco C."/>
            <person name="Momper L."/>
            <person name="Gold D.A."/>
            <person name="Bosak T."/>
            <person name="Fournier G.P."/>
        </authorList>
    </citation>
    <scope>NUCLEOTIDE SEQUENCE [LARGE SCALE GENOMIC DNA]</scope>
    <source>
        <strain evidence="14 15">ULC18</strain>
    </source>
</reference>
<keyword evidence="7 12" id="KW-1133">Transmembrane helix</keyword>
<evidence type="ECO:0000256" key="12">
    <source>
        <dbReference type="SAM" id="Phobius"/>
    </source>
</evidence>
<protein>
    <recommendedName>
        <fullName evidence="13">Cation/H+ exchanger transmembrane domain-containing protein</fullName>
    </recommendedName>
</protein>
<feature type="transmembrane region" description="Helical" evidence="12">
    <location>
        <begin position="69"/>
        <end position="86"/>
    </location>
</feature>
<sequence length="211" mass="22540">MSFLTSATNVAIEKDLKQFLFILLVALSAAGLPKIFSSLRQVPYTLLLVMVGLGLALVDVRLLDLSPGMILMIFLPPLLFEAAWNMQWPELKEELLPSGLYAVGGVVLSIATVGWTLHTFAHIAWMTALLVGACLSATDSAAVIGLFREVGAGKRLTTLLEGESLFNDGAAVVAFGVLVELAIEASIYTKFVQAGLLKSSSLPIMQKAFDA</sequence>
<keyword evidence="6 12" id="KW-0812">Transmembrane</keyword>
<organism evidence="14 15">
    <name type="scientific">Stenomitos frigidus ULC18</name>
    <dbReference type="NCBI Taxonomy" id="2107698"/>
    <lineage>
        <taxon>Bacteria</taxon>
        <taxon>Bacillati</taxon>
        <taxon>Cyanobacteriota</taxon>
        <taxon>Cyanophyceae</taxon>
        <taxon>Leptolyngbyales</taxon>
        <taxon>Leptolyngbyaceae</taxon>
        <taxon>Stenomitos</taxon>
    </lineage>
</organism>
<keyword evidence="15" id="KW-1185">Reference proteome</keyword>
<keyword evidence="11" id="KW-0739">Sodium transport</keyword>
<feature type="transmembrane region" description="Helical" evidence="12">
    <location>
        <begin position="20"/>
        <end position="37"/>
    </location>
</feature>
<keyword evidence="9" id="KW-0406">Ion transport</keyword>
<keyword evidence="3" id="KW-0813">Transport</keyword>
<evidence type="ECO:0000256" key="2">
    <source>
        <dbReference type="ARBA" id="ARBA00007367"/>
    </source>
</evidence>
<name>A0A2T1E3C1_9CYAN</name>
<evidence type="ECO:0000256" key="11">
    <source>
        <dbReference type="ARBA" id="ARBA00023201"/>
    </source>
</evidence>
<evidence type="ECO:0000256" key="10">
    <source>
        <dbReference type="ARBA" id="ARBA00023136"/>
    </source>
</evidence>
<evidence type="ECO:0000259" key="13">
    <source>
        <dbReference type="Pfam" id="PF00999"/>
    </source>
</evidence>
<keyword evidence="8" id="KW-0915">Sodium</keyword>
<dbReference type="RefSeq" id="WP_106257543.1">
    <property type="nucleotide sequence ID" value="NZ_CAWNSW010000129.1"/>
</dbReference>
<feature type="domain" description="Cation/H+ exchanger transmembrane" evidence="13">
    <location>
        <begin position="29"/>
        <end position="189"/>
    </location>
</feature>
<dbReference type="PANTHER" id="PTHR10110:SF195">
    <property type="entry name" value="NA(+)_H(+) ANTIPORTER NHAS2"/>
    <property type="match status" value="1"/>
</dbReference>
<evidence type="ECO:0000256" key="7">
    <source>
        <dbReference type="ARBA" id="ARBA00022989"/>
    </source>
</evidence>
<evidence type="ECO:0000256" key="3">
    <source>
        <dbReference type="ARBA" id="ARBA00022448"/>
    </source>
</evidence>
<evidence type="ECO:0000313" key="14">
    <source>
        <dbReference type="EMBL" id="PSB27242.1"/>
    </source>
</evidence>
<keyword evidence="10 12" id="KW-0472">Membrane</keyword>
<dbReference type="PANTHER" id="PTHR10110">
    <property type="entry name" value="SODIUM/HYDROGEN EXCHANGER"/>
    <property type="match status" value="1"/>
</dbReference>
<dbReference type="InterPro" id="IPR006153">
    <property type="entry name" value="Cation/H_exchanger_TM"/>
</dbReference>
<evidence type="ECO:0000256" key="1">
    <source>
        <dbReference type="ARBA" id="ARBA00004651"/>
    </source>
</evidence>
<evidence type="ECO:0000256" key="4">
    <source>
        <dbReference type="ARBA" id="ARBA00022449"/>
    </source>
</evidence>
<dbReference type="OrthoDB" id="154752at2"/>
<proteinExistence type="inferred from homology"/>
<gene>
    <name evidence="14" type="ORF">C7B82_17400</name>
</gene>
<dbReference type="GO" id="GO:0015386">
    <property type="term" value="F:potassium:proton antiporter activity"/>
    <property type="evidence" value="ECO:0007669"/>
    <property type="project" value="TreeGrafter"/>
</dbReference>
<evidence type="ECO:0000256" key="8">
    <source>
        <dbReference type="ARBA" id="ARBA00023053"/>
    </source>
</evidence>
<dbReference type="GO" id="GO:0098719">
    <property type="term" value="P:sodium ion import across plasma membrane"/>
    <property type="evidence" value="ECO:0007669"/>
    <property type="project" value="TreeGrafter"/>
</dbReference>
<feature type="transmembrane region" description="Helical" evidence="12">
    <location>
        <begin position="123"/>
        <end position="147"/>
    </location>
</feature>
<evidence type="ECO:0000256" key="5">
    <source>
        <dbReference type="ARBA" id="ARBA00022475"/>
    </source>
</evidence>
<dbReference type="GO" id="GO:0015385">
    <property type="term" value="F:sodium:proton antiporter activity"/>
    <property type="evidence" value="ECO:0007669"/>
    <property type="project" value="InterPro"/>
</dbReference>
<dbReference type="AlphaFoldDB" id="A0A2T1E3C1"/>
<dbReference type="Proteomes" id="UP000239576">
    <property type="component" value="Unassembled WGS sequence"/>
</dbReference>
<dbReference type="GO" id="GO:0005886">
    <property type="term" value="C:plasma membrane"/>
    <property type="evidence" value="ECO:0007669"/>
    <property type="project" value="UniProtKB-SubCell"/>
</dbReference>
<accession>A0A2T1E3C1</accession>
<evidence type="ECO:0000256" key="9">
    <source>
        <dbReference type="ARBA" id="ARBA00023065"/>
    </source>
</evidence>
<comment type="similarity">
    <text evidence="2">Belongs to the monovalent cation:proton antiporter 1 (CPA1) transporter (TC 2.A.36) family.</text>
</comment>
<keyword evidence="5" id="KW-1003">Cell membrane</keyword>
<dbReference type="InterPro" id="IPR018422">
    <property type="entry name" value="Cation/H_exchanger_CPA1"/>
</dbReference>
<feature type="transmembrane region" description="Helical" evidence="12">
    <location>
        <begin position="44"/>
        <end position="63"/>
    </location>
</feature>
<dbReference type="Gene3D" id="6.10.140.1330">
    <property type="match status" value="1"/>
</dbReference>
<dbReference type="GO" id="GO:0051453">
    <property type="term" value="P:regulation of intracellular pH"/>
    <property type="evidence" value="ECO:0007669"/>
    <property type="project" value="TreeGrafter"/>
</dbReference>